<keyword evidence="4 7" id="KW-0812">Transmembrane</keyword>
<accession>A0A1S2VWV3</accession>
<dbReference type="InterPro" id="IPR035906">
    <property type="entry name" value="MetI-like_sf"/>
</dbReference>
<feature type="transmembrane region" description="Helical" evidence="7">
    <location>
        <begin position="123"/>
        <end position="142"/>
    </location>
</feature>
<keyword evidence="2 7" id="KW-0813">Transport</keyword>
<evidence type="ECO:0000259" key="8">
    <source>
        <dbReference type="PROSITE" id="PS50928"/>
    </source>
</evidence>
<organism evidence="9 10">
    <name type="scientific">Bifidobacterium longum subsp. suis</name>
    <dbReference type="NCBI Taxonomy" id="1695"/>
    <lineage>
        <taxon>Bacteria</taxon>
        <taxon>Bacillati</taxon>
        <taxon>Actinomycetota</taxon>
        <taxon>Actinomycetes</taxon>
        <taxon>Bifidobacteriales</taxon>
        <taxon>Bifidobacteriaceae</taxon>
        <taxon>Bifidobacterium</taxon>
    </lineage>
</organism>
<dbReference type="GO" id="GO:0005886">
    <property type="term" value="C:plasma membrane"/>
    <property type="evidence" value="ECO:0007669"/>
    <property type="project" value="UniProtKB-SubCell"/>
</dbReference>
<keyword evidence="5 7" id="KW-1133">Transmembrane helix</keyword>
<dbReference type="PANTHER" id="PTHR30193:SF37">
    <property type="entry name" value="INNER MEMBRANE ABC TRANSPORTER PERMEASE PROTEIN YCJO"/>
    <property type="match status" value="1"/>
</dbReference>
<dbReference type="GO" id="GO:0055085">
    <property type="term" value="P:transmembrane transport"/>
    <property type="evidence" value="ECO:0007669"/>
    <property type="project" value="InterPro"/>
</dbReference>
<dbReference type="PROSITE" id="PS50928">
    <property type="entry name" value="ABC_TM1"/>
    <property type="match status" value="1"/>
</dbReference>
<evidence type="ECO:0000256" key="5">
    <source>
        <dbReference type="ARBA" id="ARBA00022989"/>
    </source>
</evidence>
<evidence type="ECO:0000256" key="2">
    <source>
        <dbReference type="ARBA" id="ARBA00022448"/>
    </source>
</evidence>
<dbReference type="CDD" id="cd06261">
    <property type="entry name" value="TM_PBP2"/>
    <property type="match status" value="1"/>
</dbReference>
<feature type="transmembrane region" description="Helical" evidence="7">
    <location>
        <begin position="90"/>
        <end position="111"/>
    </location>
</feature>
<dbReference type="RefSeq" id="WP_071475028.1">
    <property type="nucleotide sequence ID" value="NZ_JBHDYF010000006.1"/>
</dbReference>
<evidence type="ECO:0000256" key="6">
    <source>
        <dbReference type="ARBA" id="ARBA00023136"/>
    </source>
</evidence>
<keyword evidence="3" id="KW-1003">Cell membrane</keyword>
<dbReference type="EMBL" id="MOAE01000036">
    <property type="protein sequence ID" value="OIN62765.1"/>
    <property type="molecule type" value="Genomic_DNA"/>
</dbReference>
<evidence type="ECO:0000313" key="9">
    <source>
        <dbReference type="EMBL" id="OIN62765.1"/>
    </source>
</evidence>
<name>A0A1S2VWV3_BIFLN</name>
<evidence type="ECO:0000256" key="1">
    <source>
        <dbReference type="ARBA" id="ARBA00004651"/>
    </source>
</evidence>
<evidence type="ECO:0000256" key="3">
    <source>
        <dbReference type="ARBA" id="ARBA00022475"/>
    </source>
</evidence>
<dbReference type="InterPro" id="IPR000515">
    <property type="entry name" value="MetI-like"/>
</dbReference>
<feature type="transmembrane region" description="Helical" evidence="7">
    <location>
        <begin position="283"/>
        <end position="301"/>
    </location>
</feature>
<feature type="transmembrane region" description="Helical" evidence="7">
    <location>
        <begin position="229"/>
        <end position="249"/>
    </location>
</feature>
<comment type="subcellular location">
    <subcellularLocation>
        <location evidence="1 7">Cell membrane</location>
        <topology evidence="1 7">Multi-pass membrane protein</topology>
    </subcellularLocation>
</comment>
<evidence type="ECO:0000313" key="10">
    <source>
        <dbReference type="Proteomes" id="UP000181801"/>
    </source>
</evidence>
<feature type="transmembrane region" description="Helical" evidence="7">
    <location>
        <begin position="170"/>
        <end position="193"/>
    </location>
</feature>
<comment type="caution">
    <text evidence="9">The sequence shown here is derived from an EMBL/GenBank/DDBJ whole genome shotgun (WGS) entry which is preliminary data.</text>
</comment>
<feature type="transmembrane region" description="Helical" evidence="7">
    <location>
        <begin position="24"/>
        <end position="44"/>
    </location>
</feature>
<comment type="similarity">
    <text evidence="7">Belongs to the binding-protein-dependent transport system permease family.</text>
</comment>
<dbReference type="AlphaFoldDB" id="A0A1S2VWV3"/>
<gene>
    <name evidence="9" type="ORF">BFS26_07710</name>
</gene>
<reference evidence="9 10" key="1">
    <citation type="journal article" date="2016" name="BMC Microbiol.">
        <title>Fucosyllactose and L-fucose utilization of infant Bifidobacterium longum and Bifidobacterium kashiwanohense.</title>
        <authorList>
            <person name="Bunesova V."/>
            <person name="Lacroix C."/>
            <person name="Schwab C."/>
        </authorList>
    </citation>
    <scope>NUCLEOTIDE SEQUENCE [LARGE SCALE GENOMIC DNA]</scope>
    <source>
        <strain evidence="9 10">BSM11-5</strain>
    </source>
</reference>
<evidence type="ECO:0000256" key="7">
    <source>
        <dbReference type="RuleBase" id="RU363032"/>
    </source>
</evidence>
<dbReference type="PANTHER" id="PTHR30193">
    <property type="entry name" value="ABC TRANSPORTER PERMEASE PROTEIN"/>
    <property type="match status" value="1"/>
</dbReference>
<dbReference type="Pfam" id="PF00528">
    <property type="entry name" value="BPD_transp_1"/>
    <property type="match status" value="1"/>
</dbReference>
<dbReference type="SUPFAM" id="SSF161098">
    <property type="entry name" value="MetI-like"/>
    <property type="match status" value="1"/>
</dbReference>
<dbReference type="InterPro" id="IPR051393">
    <property type="entry name" value="ABC_transporter_permease"/>
</dbReference>
<protein>
    <submittedName>
        <fullName evidence="9">ABC transporter permease</fullName>
    </submittedName>
</protein>
<dbReference type="Gene3D" id="1.10.3720.10">
    <property type="entry name" value="MetI-like"/>
    <property type="match status" value="1"/>
</dbReference>
<feature type="domain" description="ABC transmembrane type-1" evidence="8">
    <location>
        <begin position="86"/>
        <end position="297"/>
    </location>
</feature>
<proteinExistence type="inferred from homology"/>
<sequence>MRSVKEDTRKASAQQSRRKSHSDVIWAIVFLAPALIAILTMRIVPGISAAYSSLFKALPGGLSVPKFDGLGNYVKLFSNPEFIDTLVRTIVFNVIINPVQVMISLALAVLMTRRLALQGVWRTLLFIPATIPIVGSSIAWGAGMRQDGPINAVIKALGGKPQPFFTSPSQALFCVGVVATWVGVGYWMIFLIAGLEDIPTEYYEAASIDRAGPFRTFFSVTVPLLKRQLLFVLVSDTVANFVLFVPIQMLTNGGPQNSSTVLMFDAYRTTFTFSSRNLGSAEVVILMIVMLAAVGIQFLLLREGDDR</sequence>
<keyword evidence="6 7" id="KW-0472">Membrane</keyword>
<dbReference type="Proteomes" id="UP000181801">
    <property type="component" value="Unassembled WGS sequence"/>
</dbReference>
<evidence type="ECO:0000256" key="4">
    <source>
        <dbReference type="ARBA" id="ARBA00022692"/>
    </source>
</evidence>